<keyword evidence="10" id="KW-1185">Reference proteome</keyword>
<comment type="subcellular location">
    <subcellularLocation>
        <location evidence="1">Membrane</location>
        <topology evidence="1">Multi-pass membrane protein</topology>
    </subcellularLocation>
</comment>
<keyword evidence="3" id="KW-0813">Transport</keyword>
<feature type="transmembrane region" description="Helical" evidence="8">
    <location>
        <begin position="6"/>
        <end position="24"/>
    </location>
</feature>
<dbReference type="PROSITE" id="PS50283">
    <property type="entry name" value="NA_SOLUT_SYMP_3"/>
    <property type="match status" value="1"/>
</dbReference>
<evidence type="ECO:0000256" key="7">
    <source>
        <dbReference type="RuleBase" id="RU362091"/>
    </source>
</evidence>
<evidence type="ECO:0000256" key="4">
    <source>
        <dbReference type="ARBA" id="ARBA00022692"/>
    </source>
</evidence>
<dbReference type="Proteomes" id="UP000668403">
    <property type="component" value="Unassembled WGS sequence"/>
</dbReference>
<feature type="transmembrane region" description="Helical" evidence="8">
    <location>
        <begin position="180"/>
        <end position="199"/>
    </location>
</feature>
<dbReference type="Pfam" id="PF00474">
    <property type="entry name" value="SSF"/>
    <property type="match status" value="1"/>
</dbReference>
<feature type="transmembrane region" description="Helical" evidence="8">
    <location>
        <begin position="306"/>
        <end position="338"/>
    </location>
</feature>
<name>A0A939QA37_9MICO</name>
<dbReference type="EMBL" id="JAGFBF010000001">
    <property type="protein sequence ID" value="MBO2988415.1"/>
    <property type="molecule type" value="Genomic_DNA"/>
</dbReference>
<feature type="transmembrane region" description="Helical" evidence="8">
    <location>
        <begin position="219"/>
        <end position="240"/>
    </location>
</feature>
<feature type="transmembrane region" description="Helical" evidence="8">
    <location>
        <begin position="113"/>
        <end position="137"/>
    </location>
</feature>
<evidence type="ECO:0000256" key="1">
    <source>
        <dbReference type="ARBA" id="ARBA00004141"/>
    </source>
</evidence>
<dbReference type="PANTHER" id="PTHR48086">
    <property type="entry name" value="SODIUM/PROLINE SYMPORTER-RELATED"/>
    <property type="match status" value="1"/>
</dbReference>
<reference evidence="9" key="1">
    <citation type="submission" date="2021-03" db="EMBL/GenBank/DDBJ databases">
        <title>Leucobacter chromiisoli sp. nov., isolated from chromium-containing soil of chemical plant.</title>
        <authorList>
            <person name="Xu Z."/>
        </authorList>
    </citation>
    <scope>NUCLEOTIDE SEQUENCE</scope>
    <source>
        <strain evidence="9">K 70/01</strain>
    </source>
</reference>
<evidence type="ECO:0000256" key="6">
    <source>
        <dbReference type="ARBA" id="ARBA00023136"/>
    </source>
</evidence>
<keyword evidence="6 8" id="KW-0472">Membrane</keyword>
<evidence type="ECO:0000256" key="2">
    <source>
        <dbReference type="ARBA" id="ARBA00006434"/>
    </source>
</evidence>
<proteinExistence type="inferred from homology"/>
<dbReference type="PANTHER" id="PTHR48086:SF7">
    <property type="entry name" value="SODIUM-SOLUTE SYMPORTER-RELATED"/>
    <property type="match status" value="1"/>
</dbReference>
<comment type="caution">
    <text evidence="9">The sequence shown here is derived from an EMBL/GenBank/DDBJ whole genome shotgun (WGS) entry which is preliminary data.</text>
</comment>
<dbReference type="InterPro" id="IPR038377">
    <property type="entry name" value="Na/Glc_symporter_sf"/>
</dbReference>
<feature type="transmembrane region" description="Helical" evidence="8">
    <location>
        <begin position="389"/>
        <end position="408"/>
    </location>
</feature>
<evidence type="ECO:0000256" key="8">
    <source>
        <dbReference type="SAM" id="Phobius"/>
    </source>
</evidence>
<keyword evidence="5 8" id="KW-1133">Transmembrane helix</keyword>
<dbReference type="AlphaFoldDB" id="A0A939QA37"/>
<feature type="transmembrane region" description="Helical" evidence="8">
    <location>
        <begin position="359"/>
        <end position="377"/>
    </location>
</feature>
<evidence type="ECO:0000313" key="9">
    <source>
        <dbReference type="EMBL" id="MBO2988415.1"/>
    </source>
</evidence>
<feature type="transmembrane region" description="Helical" evidence="8">
    <location>
        <begin position="143"/>
        <end position="168"/>
    </location>
</feature>
<dbReference type="CDD" id="cd10322">
    <property type="entry name" value="SLC5sbd"/>
    <property type="match status" value="1"/>
</dbReference>
<dbReference type="InterPro" id="IPR001734">
    <property type="entry name" value="Na/solute_symporter"/>
</dbReference>
<gene>
    <name evidence="9" type="ORF">J4H85_00180</name>
</gene>
<dbReference type="Gene3D" id="1.20.1730.10">
    <property type="entry name" value="Sodium/glucose cotransporter"/>
    <property type="match status" value="1"/>
</dbReference>
<evidence type="ECO:0000313" key="10">
    <source>
        <dbReference type="Proteomes" id="UP000668403"/>
    </source>
</evidence>
<feature type="transmembrane region" description="Helical" evidence="8">
    <location>
        <begin position="439"/>
        <end position="459"/>
    </location>
</feature>
<feature type="transmembrane region" description="Helical" evidence="8">
    <location>
        <begin position="415"/>
        <end position="433"/>
    </location>
</feature>
<accession>A0A939QA37</accession>
<dbReference type="GO" id="GO:0022857">
    <property type="term" value="F:transmembrane transporter activity"/>
    <property type="evidence" value="ECO:0007669"/>
    <property type="project" value="InterPro"/>
</dbReference>
<evidence type="ECO:0000256" key="3">
    <source>
        <dbReference type="ARBA" id="ARBA00022448"/>
    </source>
</evidence>
<comment type="similarity">
    <text evidence="2 7">Belongs to the sodium:solute symporter (SSF) (TC 2.A.21) family.</text>
</comment>
<keyword evidence="4 8" id="KW-0812">Transmembrane</keyword>
<sequence length="479" mass="50267">MSTTNIVVLVSYIVLMIVVAAWFSRKKSMQDGSDFIMAGRSLPTFVLGGTLLATFVGSGSIIGGASFVFSNGPLPGIFFFMGTFVGIIFLALMSRRIRQNSFNTVPELFRARFGPVTSVIGTVVVLVAFIGIAAYQFTGAGYIFSLITPMSEVQGTVVALVLIGFLALSGGLKSVAWTDFLSSILVVLGLGAALVWVFINDFGGIGGYVNQLNPAFTTLTGTLNPVQILGFFLPLFLLVLGDQNMHQRIGAAKNPATAFKAILVFFFGTALVVAPIILLASGATILNPGSDPDMAILGLAAGEFTPAIIGAVILTAALAIIVTTGSSYLLTCSGNIVYDLVFRPGTERRERPGAERRELLVSRVGVAVVAVLGYVMVQFFPSLLALQMYAYTMYGAAITPVVIAALFWKRATAAGAIVSMLAAGITTIGWEVFGPGEQVASVVVALPVAVITLVVVSLVTPRQTPAPKVATETPDSARV</sequence>
<organism evidence="9 10">
    <name type="scientific">Leucobacter tardus</name>
    <dbReference type="NCBI Taxonomy" id="501483"/>
    <lineage>
        <taxon>Bacteria</taxon>
        <taxon>Bacillati</taxon>
        <taxon>Actinomycetota</taxon>
        <taxon>Actinomycetes</taxon>
        <taxon>Micrococcales</taxon>
        <taxon>Microbacteriaceae</taxon>
        <taxon>Leucobacter</taxon>
    </lineage>
</organism>
<feature type="transmembrane region" description="Helical" evidence="8">
    <location>
        <begin position="261"/>
        <end position="286"/>
    </location>
</feature>
<dbReference type="InterPro" id="IPR050277">
    <property type="entry name" value="Sodium:Solute_Symporter"/>
</dbReference>
<feature type="transmembrane region" description="Helical" evidence="8">
    <location>
        <begin position="45"/>
        <end position="68"/>
    </location>
</feature>
<evidence type="ECO:0000256" key="5">
    <source>
        <dbReference type="ARBA" id="ARBA00022989"/>
    </source>
</evidence>
<dbReference type="GO" id="GO:0005886">
    <property type="term" value="C:plasma membrane"/>
    <property type="evidence" value="ECO:0007669"/>
    <property type="project" value="TreeGrafter"/>
</dbReference>
<feature type="transmembrane region" description="Helical" evidence="8">
    <location>
        <begin position="74"/>
        <end position="92"/>
    </location>
</feature>
<dbReference type="RefSeq" id="WP_208235775.1">
    <property type="nucleotide sequence ID" value="NZ_BAAAQU010000001.1"/>
</dbReference>
<protein>
    <submittedName>
        <fullName evidence="9">Sodium:solute symporter family protein</fullName>
    </submittedName>
</protein>